<dbReference type="PROSITE" id="PS51318">
    <property type="entry name" value="TAT"/>
    <property type="match status" value="1"/>
</dbReference>
<reference evidence="2 3" key="1">
    <citation type="submission" date="2017-05" db="EMBL/GenBank/DDBJ databases">
        <authorList>
            <person name="Varghese N."/>
            <person name="Submissions S."/>
        </authorList>
    </citation>
    <scope>NUCLEOTIDE SEQUENCE [LARGE SCALE GENOMIC DNA]</scope>
    <source>
        <strain evidence="2 3">DSM 29506</strain>
    </source>
</reference>
<dbReference type="Proteomes" id="UP000316030">
    <property type="component" value="Unassembled WGS sequence"/>
</dbReference>
<keyword evidence="3" id="KW-1185">Reference proteome</keyword>
<dbReference type="RefSeq" id="WP_142495109.1">
    <property type="nucleotide sequence ID" value="NZ_FXTO01000066.1"/>
</dbReference>
<proteinExistence type="predicted"/>
<evidence type="ECO:0008006" key="4">
    <source>
        <dbReference type="Google" id="ProtNLM"/>
    </source>
</evidence>
<organism evidence="2 3">
    <name type="scientific">Thalassovita litoralis</name>
    <dbReference type="NCBI Taxonomy" id="1010611"/>
    <lineage>
        <taxon>Bacteria</taxon>
        <taxon>Pseudomonadati</taxon>
        <taxon>Pseudomonadota</taxon>
        <taxon>Alphaproteobacteria</taxon>
        <taxon>Rhodobacterales</taxon>
        <taxon>Roseobacteraceae</taxon>
        <taxon>Thalassovita</taxon>
    </lineage>
</organism>
<feature type="region of interest" description="Disordered" evidence="1">
    <location>
        <begin position="43"/>
        <end position="63"/>
    </location>
</feature>
<name>A0A521FV66_9RHOB</name>
<sequence>MEQSHKPDQYSRRDILKSVGKYAGAATGASIVAISAEQALAQNASSNPCYNPNPPKRCFGTSG</sequence>
<evidence type="ECO:0000313" key="3">
    <source>
        <dbReference type="Proteomes" id="UP000316030"/>
    </source>
</evidence>
<dbReference type="EMBL" id="FXTO01000066">
    <property type="protein sequence ID" value="SMO99994.1"/>
    <property type="molecule type" value="Genomic_DNA"/>
</dbReference>
<gene>
    <name evidence="2" type="ORF">SAMN06265173_1663</name>
</gene>
<accession>A0A521FV66</accession>
<evidence type="ECO:0000256" key="1">
    <source>
        <dbReference type="SAM" id="MobiDB-lite"/>
    </source>
</evidence>
<dbReference type="AlphaFoldDB" id="A0A521FV66"/>
<evidence type="ECO:0000313" key="2">
    <source>
        <dbReference type="EMBL" id="SMO99994.1"/>
    </source>
</evidence>
<dbReference type="InterPro" id="IPR006311">
    <property type="entry name" value="TAT_signal"/>
</dbReference>
<protein>
    <recommendedName>
        <fullName evidence="4">Tat (Twin-arginine translocation) pathway signal sequence</fullName>
    </recommendedName>
</protein>